<reference evidence="1" key="1">
    <citation type="journal article" date="2015" name="Nature">
        <title>Complex archaea that bridge the gap between prokaryotes and eukaryotes.</title>
        <authorList>
            <person name="Spang A."/>
            <person name="Saw J.H."/>
            <person name="Jorgensen S.L."/>
            <person name="Zaremba-Niedzwiedzka K."/>
            <person name="Martijn J."/>
            <person name="Lind A.E."/>
            <person name="van Eijk R."/>
            <person name="Schleper C."/>
            <person name="Guy L."/>
            <person name="Ettema T.J."/>
        </authorList>
    </citation>
    <scope>NUCLEOTIDE SEQUENCE</scope>
</reference>
<dbReference type="AlphaFoldDB" id="A0A0F9URL3"/>
<name>A0A0F9URL3_9ZZZZ</name>
<dbReference type="EMBL" id="LAZR01000579">
    <property type="protein sequence ID" value="KKN63786.1"/>
    <property type="molecule type" value="Genomic_DNA"/>
</dbReference>
<evidence type="ECO:0000313" key="1">
    <source>
        <dbReference type="EMBL" id="KKN63786.1"/>
    </source>
</evidence>
<proteinExistence type="predicted"/>
<organism evidence="1">
    <name type="scientific">marine sediment metagenome</name>
    <dbReference type="NCBI Taxonomy" id="412755"/>
    <lineage>
        <taxon>unclassified sequences</taxon>
        <taxon>metagenomes</taxon>
        <taxon>ecological metagenomes</taxon>
    </lineage>
</organism>
<comment type="caution">
    <text evidence="1">The sequence shown here is derived from an EMBL/GenBank/DDBJ whole genome shotgun (WGS) entry which is preliminary data.</text>
</comment>
<sequence>MKVDILHISFSREEINAAERFWIYYFKVLNPNYGYNIRMGGSGTVRTRIRRDVISILNQHDLTFFDIDMVLKESLQQGFFGIGGPKEFVMDELGLSKFEFETILKYFYEDLVKEHFPSKTTTFSLIKDIYIGNKIINLMKVGFWNRDELGKQIGFKMRDSSGEIIGSSYNSFDRMIRRIFKKRFDDLKMDILDSIIFPEVRKQHMKGQLSYSEIADFIPGMDSAQVRYWMDKIYGYSIPSTSSFRTGSRDSSGLEELRRLVKRDIAIPLFILNVDGNTILKTLGYIPGSNGRFKDKQEYFRKIFNYGDDNRVDETTARLIFTGRYIPPKAWNQFNKKFKPWWEHLKDFLDGFY</sequence>
<accession>A0A0F9URL3</accession>
<gene>
    <name evidence="1" type="ORF">LCGC14_0498250</name>
</gene>
<protein>
    <submittedName>
        <fullName evidence="1">Uncharacterized protein</fullName>
    </submittedName>
</protein>